<proteinExistence type="inferred from homology"/>
<evidence type="ECO:0000313" key="7">
    <source>
        <dbReference type="EMBL" id="RZN73004.1"/>
    </source>
</evidence>
<dbReference type="PANTHER" id="PTHR12001:SF85">
    <property type="entry name" value="SHORT CHAIN ISOPRENYL DIPHOSPHATE SYNTHASE"/>
    <property type="match status" value="1"/>
</dbReference>
<keyword evidence="5" id="KW-0460">Magnesium</keyword>
<dbReference type="GO" id="GO:0008299">
    <property type="term" value="P:isoprenoid biosynthetic process"/>
    <property type="evidence" value="ECO:0007669"/>
    <property type="project" value="InterPro"/>
</dbReference>
<dbReference type="AlphaFoldDB" id="A0A520KYG1"/>
<comment type="cofactor">
    <cofactor evidence="1">
        <name>Mg(2+)</name>
        <dbReference type="ChEBI" id="CHEBI:18420"/>
    </cofactor>
</comment>
<dbReference type="EMBL" id="RXIL01000022">
    <property type="protein sequence ID" value="RZN73004.1"/>
    <property type="molecule type" value="Genomic_DNA"/>
</dbReference>
<comment type="similarity">
    <text evidence="2 6">Belongs to the FPP/GGPP synthase family.</text>
</comment>
<dbReference type="Gene3D" id="1.10.600.10">
    <property type="entry name" value="Farnesyl Diphosphate Synthase"/>
    <property type="match status" value="1"/>
</dbReference>
<dbReference type="PANTHER" id="PTHR12001">
    <property type="entry name" value="GERANYLGERANYL PYROPHOSPHATE SYNTHASE"/>
    <property type="match status" value="1"/>
</dbReference>
<dbReference type="InterPro" id="IPR008949">
    <property type="entry name" value="Isoprenoid_synthase_dom_sf"/>
</dbReference>
<dbReference type="PROSITE" id="PS00723">
    <property type="entry name" value="POLYPRENYL_SYNTHASE_1"/>
    <property type="match status" value="1"/>
</dbReference>
<dbReference type="Pfam" id="PF00348">
    <property type="entry name" value="polyprenyl_synt"/>
    <property type="match status" value="1"/>
</dbReference>
<evidence type="ECO:0000256" key="6">
    <source>
        <dbReference type="RuleBase" id="RU004466"/>
    </source>
</evidence>
<sequence>MGRNNTKSNDRSCEDEKILDRYTSKVNERLKDYLNGLTGELKRYHPFMGLCADESREYILRGGRRIMSCCALLTYEGYTGEIDERILDLCVAIELYRHAILIHDDIADEDEMRRGGRSFHKLFVEGYDERFGNSLAIFYGNLLFAQSLESIKNSGIDEETKGQIIELFAESYQSVNESQILDILFEYTIPTVREWEIMASNRASPLFGMIMAGGAMLGGAPEDEMKVLTRAGGHIGISFDIQDDIIGTFATEEQYGRAVGSDIILCKKPLHIAYAYELAERDDLEILERLMNKRSEEFYSDDERIKTVKEIVSRCGALDRAKETSRYHAKKAIELIRSTSIDDGVKDFFTGFIGFVAESLEWYG</sequence>
<evidence type="ECO:0000256" key="4">
    <source>
        <dbReference type="ARBA" id="ARBA00022723"/>
    </source>
</evidence>
<keyword evidence="4" id="KW-0479">Metal-binding</keyword>
<comment type="caution">
    <text evidence="7">The sequence shown here is derived from an EMBL/GenBank/DDBJ whole genome shotgun (WGS) entry which is preliminary data.</text>
</comment>
<reference evidence="7 8" key="1">
    <citation type="journal article" date="2019" name="Nat. Microbiol.">
        <title>Wide diversity of methane and short-chain alkane metabolisms in uncultured archaea.</title>
        <authorList>
            <person name="Borrel G."/>
            <person name="Adam P.S."/>
            <person name="McKay L.J."/>
            <person name="Chen L.X."/>
            <person name="Sierra-Garcia I.N."/>
            <person name="Sieber C.M."/>
            <person name="Letourneur Q."/>
            <person name="Ghozlane A."/>
            <person name="Andersen G.L."/>
            <person name="Li W.J."/>
            <person name="Hallam S.J."/>
            <person name="Muyzer G."/>
            <person name="de Oliveira V.M."/>
            <person name="Inskeep W.P."/>
            <person name="Banfield J.F."/>
            <person name="Gribaldo S."/>
        </authorList>
    </citation>
    <scope>NUCLEOTIDE SEQUENCE [LARGE SCALE GENOMIC DNA]</scope>
    <source>
        <strain evidence="7">NM1b</strain>
    </source>
</reference>
<protein>
    <submittedName>
        <fullName evidence="7">Polyprenyl synthetase family protein</fullName>
    </submittedName>
</protein>
<evidence type="ECO:0000256" key="3">
    <source>
        <dbReference type="ARBA" id="ARBA00022679"/>
    </source>
</evidence>
<evidence type="ECO:0000256" key="5">
    <source>
        <dbReference type="ARBA" id="ARBA00022842"/>
    </source>
</evidence>
<dbReference type="SFLD" id="SFLDS00005">
    <property type="entry name" value="Isoprenoid_Synthase_Type_I"/>
    <property type="match status" value="1"/>
</dbReference>
<name>A0A520KYG1_9EURY</name>
<gene>
    <name evidence="7" type="ORF">EF807_01275</name>
</gene>
<dbReference type="InterPro" id="IPR033749">
    <property type="entry name" value="Polyprenyl_synt_CS"/>
</dbReference>
<dbReference type="GO" id="GO:0046872">
    <property type="term" value="F:metal ion binding"/>
    <property type="evidence" value="ECO:0007669"/>
    <property type="project" value="UniProtKB-KW"/>
</dbReference>
<evidence type="ECO:0000256" key="2">
    <source>
        <dbReference type="ARBA" id="ARBA00006706"/>
    </source>
</evidence>
<dbReference type="SUPFAM" id="SSF48576">
    <property type="entry name" value="Terpenoid synthases"/>
    <property type="match status" value="1"/>
</dbReference>
<evidence type="ECO:0000256" key="1">
    <source>
        <dbReference type="ARBA" id="ARBA00001946"/>
    </source>
</evidence>
<accession>A0A520KYG1</accession>
<dbReference type="InterPro" id="IPR000092">
    <property type="entry name" value="Polyprenyl_synt"/>
</dbReference>
<dbReference type="GO" id="GO:0004659">
    <property type="term" value="F:prenyltransferase activity"/>
    <property type="evidence" value="ECO:0007669"/>
    <property type="project" value="InterPro"/>
</dbReference>
<dbReference type="Proteomes" id="UP000320766">
    <property type="component" value="Unassembled WGS sequence"/>
</dbReference>
<evidence type="ECO:0000313" key="8">
    <source>
        <dbReference type="Proteomes" id="UP000320766"/>
    </source>
</evidence>
<keyword evidence="3 6" id="KW-0808">Transferase</keyword>
<organism evidence="7 8">
    <name type="scientific">Candidatus Methanolliviera hydrocarbonicum</name>
    <dbReference type="NCBI Taxonomy" id="2491085"/>
    <lineage>
        <taxon>Archaea</taxon>
        <taxon>Methanobacteriati</taxon>
        <taxon>Methanobacteriota</taxon>
        <taxon>Candidatus Methanoliparia</taxon>
        <taxon>Candidatus Methanoliparales</taxon>
        <taxon>Candidatus Methanollivieraceae</taxon>
        <taxon>Candidatus Methanolliviera</taxon>
    </lineage>
</organism>